<dbReference type="Proteomes" id="UP001497482">
    <property type="component" value="Chromosome 19"/>
</dbReference>
<evidence type="ECO:0000259" key="8">
    <source>
        <dbReference type="PROSITE" id="PS50026"/>
    </source>
</evidence>
<dbReference type="FunFam" id="2.10.25.10:FF:000015">
    <property type="entry name" value="neurexin-1 isoform X1"/>
    <property type="match status" value="1"/>
</dbReference>
<gene>
    <name evidence="9" type="ORF">KC01_LOCUS20090</name>
</gene>
<proteinExistence type="predicted"/>
<evidence type="ECO:0000256" key="6">
    <source>
        <dbReference type="ARBA" id="ARBA00023157"/>
    </source>
</evidence>
<dbReference type="SUPFAM" id="SSF57196">
    <property type="entry name" value="EGF/Laminin"/>
    <property type="match status" value="1"/>
</dbReference>
<evidence type="ECO:0000256" key="7">
    <source>
        <dbReference type="PROSITE-ProRule" id="PRU00076"/>
    </source>
</evidence>
<evidence type="ECO:0000313" key="10">
    <source>
        <dbReference type="Proteomes" id="UP001497482"/>
    </source>
</evidence>
<keyword evidence="3" id="KW-0812">Transmembrane</keyword>
<dbReference type="EMBL" id="OZ035841">
    <property type="protein sequence ID" value="CAL1590597.1"/>
    <property type="molecule type" value="Genomic_DNA"/>
</dbReference>
<sequence>MAVFSVLAGLYMYYICNFSEEGPSTTCTEESCYHQGVCLQQWEGFTCDCTMTSYGGSFCNDREYSSTVPIV</sequence>
<dbReference type="InterPro" id="IPR000742">
    <property type="entry name" value="EGF"/>
</dbReference>
<evidence type="ECO:0000256" key="2">
    <source>
        <dbReference type="ARBA" id="ARBA00022536"/>
    </source>
</evidence>
<feature type="domain" description="EGF-like" evidence="8">
    <location>
        <begin position="23"/>
        <end position="60"/>
    </location>
</feature>
<comment type="caution">
    <text evidence="7">Lacks conserved residue(s) required for the propagation of feature annotation.</text>
</comment>
<evidence type="ECO:0000256" key="4">
    <source>
        <dbReference type="ARBA" id="ARBA00022989"/>
    </source>
</evidence>
<evidence type="ECO:0000256" key="1">
    <source>
        <dbReference type="ARBA" id="ARBA00004370"/>
    </source>
</evidence>
<keyword evidence="5" id="KW-0472">Membrane</keyword>
<organism evidence="9 10">
    <name type="scientific">Knipowitschia caucasica</name>
    <name type="common">Caucasian dwarf goby</name>
    <name type="synonym">Pomatoschistus caucasicus</name>
    <dbReference type="NCBI Taxonomy" id="637954"/>
    <lineage>
        <taxon>Eukaryota</taxon>
        <taxon>Metazoa</taxon>
        <taxon>Chordata</taxon>
        <taxon>Craniata</taxon>
        <taxon>Vertebrata</taxon>
        <taxon>Euteleostomi</taxon>
        <taxon>Actinopterygii</taxon>
        <taxon>Neopterygii</taxon>
        <taxon>Teleostei</taxon>
        <taxon>Neoteleostei</taxon>
        <taxon>Acanthomorphata</taxon>
        <taxon>Gobiaria</taxon>
        <taxon>Gobiiformes</taxon>
        <taxon>Gobioidei</taxon>
        <taxon>Gobiidae</taxon>
        <taxon>Gobiinae</taxon>
        <taxon>Knipowitschia</taxon>
    </lineage>
</organism>
<evidence type="ECO:0000313" key="9">
    <source>
        <dbReference type="EMBL" id="CAL1590597.1"/>
    </source>
</evidence>
<keyword evidence="6" id="KW-1015">Disulfide bond</keyword>
<evidence type="ECO:0000256" key="3">
    <source>
        <dbReference type="ARBA" id="ARBA00022692"/>
    </source>
</evidence>
<keyword evidence="4" id="KW-1133">Transmembrane helix</keyword>
<dbReference type="PROSITE" id="PS50026">
    <property type="entry name" value="EGF_3"/>
    <property type="match status" value="1"/>
</dbReference>
<dbReference type="GO" id="GO:0016020">
    <property type="term" value="C:membrane"/>
    <property type="evidence" value="ECO:0007669"/>
    <property type="project" value="UniProtKB-SubCell"/>
</dbReference>
<dbReference type="AlphaFoldDB" id="A0AAV2KL50"/>
<protein>
    <recommendedName>
        <fullName evidence="8">EGF-like domain-containing protein</fullName>
    </recommendedName>
</protein>
<dbReference type="Gene3D" id="2.10.25.10">
    <property type="entry name" value="Laminin"/>
    <property type="match status" value="1"/>
</dbReference>
<evidence type="ECO:0000256" key="5">
    <source>
        <dbReference type="ARBA" id="ARBA00023136"/>
    </source>
</evidence>
<accession>A0AAV2KL50</accession>
<keyword evidence="10" id="KW-1185">Reference proteome</keyword>
<name>A0AAV2KL50_KNICA</name>
<reference evidence="9 10" key="1">
    <citation type="submission" date="2024-04" db="EMBL/GenBank/DDBJ databases">
        <authorList>
            <person name="Waldvogel A.-M."/>
            <person name="Schoenle A."/>
        </authorList>
    </citation>
    <scope>NUCLEOTIDE SEQUENCE [LARGE SCALE GENOMIC DNA]</scope>
</reference>
<keyword evidence="2 7" id="KW-0245">EGF-like domain</keyword>
<comment type="subcellular location">
    <subcellularLocation>
        <location evidence="1">Membrane</location>
    </subcellularLocation>
</comment>